<evidence type="ECO:0000313" key="3">
    <source>
        <dbReference type="Proteomes" id="UP000091820"/>
    </source>
</evidence>
<organism evidence="2 3">
    <name type="scientific">Glossina brevipalpis</name>
    <dbReference type="NCBI Taxonomy" id="37001"/>
    <lineage>
        <taxon>Eukaryota</taxon>
        <taxon>Metazoa</taxon>
        <taxon>Ecdysozoa</taxon>
        <taxon>Arthropoda</taxon>
        <taxon>Hexapoda</taxon>
        <taxon>Insecta</taxon>
        <taxon>Pterygota</taxon>
        <taxon>Neoptera</taxon>
        <taxon>Endopterygota</taxon>
        <taxon>Diptera</taxon>
        <taxon>Brachycera</taxon>
        <taxon>Muscomorpha</taxon>
        <taxon>Hippoboscoidea</taxon>
        <taxon>Glossinidae</taxon>
        <taxon>Glossina</taxon>
    </lineage>
</organism>
<dbReference type="AlphaFoldDB" id="A0A1A9WXY4"/>
<accession>A0A1A9WXY4</accession>
<sequence length="145" mass="16900">MHNELSVRSQLNIYIALTYATFLEVLAQAIVWHFPDYARHRQILLTWNESIQVVFKFNCSVKLQVHGPLIRSIVSSIINDRAHAFARRVCGTTFTIMKRANTMQERKCKNGLLEQFSNPFVFMECETCNKLQSFRSLVLCQELNE</sequence>
<keyword evidence="1" id="KW-1133">Transmembrane helix</keyword>
<reference evidence="3" key="1">
    <citation type="submission" date="2014-03" db="EMBL/GenBank/DDBJ databases">
        <authorList>
            <person name="Aksoy S."/>
            <person name="Warren W."/>
            <person name="Wilson R.K."/>
        </authorList>
    </citation>
    <scope>NUCLEOTIDE SEQUENCE [LARGE SCALE GENOMIC DNA]</scope>
    <source>
        <strain evidence="3">IAEA</strain>
    </source>
</reference>
<dbReference type="VEuPathDB" id="VectorBase:GBRI036788"/>
<evidence type="ECO:0000256" key="1">
    <source>
        <dbReference type="SAM" id="Phobius"/>
    </source>
</evidence>
<keyword evidence="1" id="KW-0472">Membrane</keyword>
<protein>
    <submittedName>
        <fullName evidence="2">Uncharacterized protein</fullName>
    </submittedName>
</protein>
<keyword evidence="3" id="KW-1185">Reference proteome</keyword>
<feature type="transmembrane region" description="Helical" evidence="1">
    <location>
        <begin position="12"/>
        <end position="34"/>
    </location>
</feature>
<dbReference type="Proteomes" id="UP000091820">
    <property type="component" value="Unassembled WGS sequence"/>
</dbReference>
<name>A0A1A9WXY4_9MUSC</name>
<evidence type="ECO:0000313" key="2">
    <source>
        <dbReference type="EnsemblMetazoa" id="GBRI036788-PA"/>
    </source>
</evidence>
<dbReference type="EnsemblMetazoa" id="GBRI036788-RA">
    <property type="protein sequence ID" value="GBRI036788-PA"/>
    <property type="gene ID" value="GBRI036788"/>
</dbReference>
<reference evidence="2" key="2">
    <citation type="submission" date="2020-05" db="UniProtKB">
        <authorList>
            <consortium name="EnsemblMetazoa"/>
        </authorList>
    </citation>
    <scope>IDENTIFICATION</scope>
    <source>
        <strain evidence="2">IAEA</strain>
    </source>
</reference>
<keyword evidence="1" id="KW-0812">Transmembrane</keyword>
<proteinExistence type="predicted"/>